<name>A0ABQ3K1I5_9PSEU</name>
<evidence type="ECO:0008006" key="4">
    <source>
        <dbReference type="Google" id="ProtNLM"/>
    </source>
</evidence>
<proteinExistence type="predicted"/>
<dbReference type="Proteomes" id="UP000649955">
    <property type="component" value="Unassembled WGS sequence"/>
</dbReference>
<evidence type="ECO:0000313" key="3">
    <source>
        <dbReference type="Proteomes" id="UP000649955"/>
    </source>
</evidence>
<keyword evidence="1" id="KW-1133">Transmembrane helix</keyword>
<organism evidence="2 3">
    <name type="scientific">Amycolatopsis bullii</name>
    <dbReference type="NCBI Taxonomy" id="941987"/>
    <lineage>
        <taxon>Bacteria</taxon>
        <taxon>Bacillati</taxon>
        <taxon>Actinomycetota</taxon>
        <taxon>Actinomycetes</taxon>
        <taxon>Pseudonocardiales</taxon>
        <taxon>Pseudonocardiaceae</taxon>
        <taxon>Amycolatopsis</taxon>
    </lineage>
</organism>
<accession>A0ABQ3K1I5</accession>
<reference evidence="3" key="1">
    <citation type="journal article" date="2019" name="Int. J. Syst. Evol. Microbiol.">
        <title>The Global Catalogue of Microorganisms (GCM) 10K type strain sequencing project: providing services to taxonomists for standard genome sequencing and annotation.</title>
        <authorList>
            <consortium name="The Broad Institute Genomics Platform"/>
            <consortium name="The Broad Institute Genome Sequencing Center for Infectious Disease"/>
            <person name="Wu L."/>
            <person name="Ma J."/>
        </authorList>
    </citation>
    <scope>NUCLEOTIDE SEQUENCE [LARGE SCALE GENOMIC DNA]</scope>
    <source>
        <strain evidence="3">CGMCC 4.7680</strain>
    </source>
</reference>
<evidence type="ECO:0000256" key="1">
    <source>
        <dbReference type="SAM" id="Phobius"/>
    </source>
</evidence>
<dbReference type="InterPro" id="IPR011990">
    <property type="entry name" value="TPR-like_helical_dom_sf"/>
</dbReference>
<gene>
    <name evidence="2" type="ORF">GCM10017567_07710</name>
</gene>
<comment type="caution">
    <text evidence="2">The sequence shown here is derived from an EMBL/GenBank/DDBJ whole genome shotgun (WGS) entry which is preliminary data.</text>
</comment>
<keyword evidence="3" id="KW-1185">Reference proteome</keyword>
<sequence length="735" mass="79075">MRAGRWARRGSAVLIPVVVLVVLQLGWLSWLVADGGPVRKVLEALSWIAAILGVGFSFVELRKQRPNPAVERSVYMGRALHLDGDRLPKVADVSLLALRVKRAVDTLDAEGRDLPPYVPRDRDEDLEWAIATGGLVLLHGRAAAGKSRAAAEAVRRLRPHHDLLVPVDGPALRRIAESSVALTDTVVWLDDLERFLVPDGFDVGLLQQLAAPDSSVCVVATIRDNELAAYRTADGAINQAAADLISAIPPSHLIVIKQHLTTTEQEGARTAQASDPRVRRALAAPEGFAEYLAAGTSMLERWSIGDSPLFYLGQALISAAVDCRRAGYTDAVTSTALAELYRDYLPSPWGDRPDLPPIADGLAWAARPVLGASSCLQPRTDGTFLASDYLVDRAQEGTSPLGDAPIPDGTWEVLFRLSADQSVVSLGFGAYRAGRFEVAERCFRRAFEAGDQTALGLVAIAIGSMGRFSEVRAIFENAARSGNKAVTLRAALSLSLNGRFEDMLDLAHQAADIGDGYALLALANCFAPGKRWGDLFDLAVYTVDHDLKEMVTLVMTTASRHLSENDLLRLACHALDSHYGDAIVSTLLSTDLSPAQTSALLQHALRSTNTEGIDAVLAWLAHRQRFAEVTAFAGTMLHAGENGILRSAMAALIEHGRIGEFVTLSKESIDVSNTDAIHASAAYLNLKNRQDIFDELIQHAAGIGNVESLEILENSVGGRHDSTRTASHDDADEGA</sequence>
<dbReference type="SUPFAM" id="SSF81901">
    <property type="entry name" value="HCP-like"/>
    <property type="match status" value="1"/>
</dbReference>
<keyword evidence="1" id="KW-0472">Membrane</keyword>
<keyword evidence="1" id="KW-0812">Transmembrane</keyword>
<evidence type="ECO:0000313" key="2">
    <source>
        <dbReference type="EMBL" id="GHF95625.1"/>
    </source>
</evidence>
<feature type="transmembrane region" description="Helical" evidence="1">
    <location>
        <begin position="12"/>
        <end position="32"/>
    </location>
</feature>
<protein>
    <recommendedName>
        <fullName evidence="4">Sel1 repeat family protein</fullName>
    </recommendedName>
</protein>
<dbReference type="Gene3D" id="1.25.40.10">
    <property type="entry name" value="Tetratricopeptide repeat domain"/>
    <property type="match status" value="1"/>
</dbReference>
<dbReference type="EMBL" id="BNAW01000002">
    <property type="protein sequence ID" value="GHF95625.1"/>
    <property type="molecule type" value="Genomic_DNA"/>
</dbReference>